<comment type="caution">
    <text evidence="3">The sequence shown here is derived from an EMBL/GenBank/DDBJ whole genome shotgun (WGS) entry which is preliminary data.</text>
</comment>
<name>M0LCS2_9EURY</name>
<dbReference type="STRING" id="1227454.C446_15383"/>
<evidence type="ECO:0000313" key="3">
    <source>
        <dbReference type="EMBL" id="EMA31362.1"/>
    </source>
</evidence>
<proteinExistence type="predicted"/>
<protein>
    <submittedName>
        <fullName evidence="3">Polysulfide reductase NrfD</fullName>
    </submittedName>
</protein>
<evidence type="ECO:0000256" key="1">
    <source>
        <dbReference type="SAM" id="MobiDB-lite"/>
    </source>
</evidence>
<feature type="transmembrane region" description="Helical" evidence="2">
    <location>
        <begin position="23"/>
        <end position="44"/>
    </location>
</feature>
<keyword evidence="4" id="KW-1185">Reference proteome</keyword>
<feature type="compositionally biased region" description="Basic and acidic residues" evidence="1">
    <location>
        <begin position="79"/>
        <end position="88"/>
    </location>
</feature>
<keyword evidence="2" id="KW-0472">Membrane</keyword>
<evidence type="ECO:0000313" key="4">
    <source>
        <dbReference type="Proteomes" id="UP000011607"/>
    </source>
</evidence>
<feature type="region of interest" description="Disordered" evidence="1">
    <location>
        <begin position="50"/>
        <end position="88"/>
    </location>
</feature>
<dbReference type="EMBL" id="AOMA01000160">
    <property type="protein sequence ID" value="EMA31362.1"/>
    <property type="molecule type" value="Genomic_DNA"/>
</dbReference>
<dbReference type="eggNOG" id="arCOG02025">
    <property type="taxonomic scope" value="Archaea"/>
</dbReference>
<gene>
    <name evidence="3" type="ORF">C446_15383</name>
</gene>
<keyword evidence="2" id="KW-1133">Transmembrane helix</keyword>
<dbReference type="AlphaFoldDB" id="M0LCS2"/>
<accession>M0LCS2</accession>
<reference evidence="3 4" key="1">
    <citation type="journal article" date="2014" name="PLoS Genet.">
        <title>Phylogenetically driven sequencing of extremely halophilic archaea reveals strategies for static and dynamic osmo-response.</title>
        <authorList>
            <person name="Becker E.A."/>
            <person name="Seitzer P.M."/>
            <person name="Tritt A."/>
            <person name="Larsen D."/>
            <person name="Krusor M."/>
            <person name="Yao A.I."/>
            <person name="Wu D."/>
            <person name="Madern D."/>
            <person name="Eisen J.A."/>
            <person name="Darling A.E."/>
            <person name="Facciotti M.T."/>
        </authorList>
    </citation>
    <scope>NUCLEOTIDE SEQUENCE [LARGE SCALE GENOMIC DNA]</scope>
    <source>
        <strain evidence="3 4">JCM 10879</strain>
    </source>
</reference>
<organism evidence="3 4">
    <name type="scientific">Halobiforma nitratireducens JCM 10879</name>
    <dbReference type="NCBI Taxonomy" id="1227454"/>
    <lineage>
        <taxon>Archaea</taxon>
        <taxon>Methanobacteriati</taxon>
        <taxon>Methanobacteriota</taxon>
        <taxon>Stenosarchaea group</taxon>
        <taxon>Halobacteria</taxon>
        <taxon>Halobacteriales</taxon>
        <taxon>Natrialbaceae</taxon>
        <taxon>Halobiforma</taxon>
    </lineage>
</organism>
<evidence type="ECO:0000256" key="2">
    <source>
        <dbReference type="SAM" id="Phobius"/>
    </source>
</evidence>
<keyword evidence="2" id="KW-0812">Transmembrane</keyword>
<feature type="non-terminal residue" evidence="3">
    <location>
        <position position="1"/>
    </location>
</feature>
<dbReference type="Proteomes" id="UP000011607">
    <property type="component" value="Unassembled WGS sequence"/>
</dbReference>
<sequence>SGTDYAGIGSDVWVTAGNYTPTLIELLVTIGIVAIGALIVTLGLRFLPLQPGGGEPVRVGSTERTTTDSDPDTAVAPDGGRDRRGADP</sequence>